<dbReference type="PANTHER" id="PTHR43771:SF2">
    <property type="entry name" value="PHOSPHOMANNOMUTASE_PHOSPHOGLUCOMUTASE"/>
    <property type="match status" value="1"/>
</dbReference>
<comment type="catalytic activity">
    <reaction evidence="1">
        <text>alpha-D-mannose 1-phosphate = D-mannose 6-phosphate</text>
        <dbReference type="Rhea" id="RHEA:11140"/>
        <dbReference type="ChEBI" id="CHEBI:58409"/>
        <dbReference type="ChEBI" id="CHEBI:58735"/>
        <dbReference type="EC" id="5.4.2.8"/>
    </reaction>
</comment>
<evidence type="ECO:0000256" key="3">
    <source>
        <dbReference type="ARBA" id="ARBA00004699"/>
    </source>
</evidence>
<dbReference type="InterPro" id="IPR005843">
    <property type="entry name" value="A-D-PHexomutase_C"/>
</dbReference>
<sequence length="457" mass="51038">MNKNIFREYDIRGVYPIDLNEDTYFEIGNAIASKCNQLSIDSIVLGRDGRLSGKSLMNALENSLINNGINIENIGIVTSPLLYYAAKKHSSKSGIMVTGSHNPKEYNGIKMVIDDEPVSGKEIFELIGTPNNATIKGTSLVNEDVIDNYIEEVKSKSIQLKDEIKVVIDCGNGAAGVIAPKLFTALGFNVVEIYSEVDGNFPNHHPDPGNPENLKDLSDKVLSEKANIGLAFDGDGDRLGVVDNEGKIIPQDKFLMLLAKDILKNSPQAKIIFDVKCTNRLKDVILSYGGEPIMSPTGHFHIKKMLRKTNAHLAGEMSGHIFFNDDWYGFDDAHYSGFRLIKILIENESELTELLDEFPEGFTTPEINLDVDEEKKFQIVDEFKRSASFENASVSMLDGLRVEYEDRWGLLRASNTTPKLVLRFEGTSQKSLDGIIRKFDEEFQKVHPNLDKIIDQI</sequence>
<keyword evidence="7 10" id="KW-0479">Metal-binding</keyword>
<dbReference type="CDD" id="cd03089">
    <property type="entry name" value="PMM_PGM"/>
    <property type="match status" value="1"/>
</dbReference>
<evidence type="ECO:0000256" key="10">
    <source>
        <dbReference type="RuleBase" id="RU004326"/>
    </source>
</evidence>
<keyword evidence="9" id="KW-0413">Isomerase</keyword>
<dbReference type="PRINTS" id="PR00509">
    <property type="entry name" value="PGMPMM"/>
</dbReference>
<evidence type="ECO:0000259" key="13">
    <source>
        <dbReference type="Pfam" id="PF02879"/>
    </source>
</evidence>
<dbReference type="Pfam" id="PF02880">
    <property type="entry name" value="PGM_PMM_III"/>
    <property type="match status" value="1"/>
</dbReference>
<dbReference type="InterPro" id="IPR005844">
    <property type="entry name" value="A-D-PHexomutase_a/b/a-I"/>
</dbReference>
<evidence type="ECO:0000256" key="5">
    <source>
        <dbReference type="ARBA" id="ARBA00012730"/>
    </source>
</evidence>
<dbReference type="InterPro" id="IPR005846">
    <property type="entry name" value="A-D-PHexomutase_a/b/a-III"/>
</dbReference>
<feature type="domain" description="Alpha-D-phosphohexomutase alpha/beta/alpha" evidence="13">
    <location>
        <begin position="148"/>
        <end position="246"/>
    </location>
</feature>
<dbReference type="PANTHER" id="PTHR43771">
    <property type="entry name" value="PHOSPHOMANNOMUTASE"/>
    <property type="match status" value="1"/>
</dbReference>
<reference evidence="15 16" key="1">
    <citation type="journal article" date="2018" name="Microbiome">
        <title>Fine metagenomic profile of the Mediterranean stratified and mixed water columns revealed by assembly and recruitment.</title>
        <authorList>
            <person name="Haro-Moreno J.M."/>
            <person name="Lopez-Perez M."/>
            <person name="De La Torre J.R."/>
            <person name="Picazo A."/>
            <person name="Camacho A."/>
            <person name="Rodriguez-Valera F."/>
        </authorList>
    </citation>
    <scope>NUCLEOTIDE SEQUENCE [LARGE SCALE GENOMIC DNA]</scope>
    <source>
        <strain evidence="15">MED-G82</strain>
    </source>
</reference>
<feature type="domain" description="Alpha-D-phosphohexomutase alpha/beta/alpha" evidence="12">
    <location>
        <begin position="4"/>
        <end position="115"/>
    </location>
</feature>
<keyword evidence="6" id="KW-0597">Phosphoprotein</keyword>
<evidence type="ECO:0000256" key="8">
    <source>
        <dbReference type="ARBA" id="ARBA00022842"/>
    </source>
</evidence>
<protein>
    <recommendedName>
        <fullName evidence="5">phosphomannomutase</fullName>
        <ecNumber evidence="5">5.4.2.8</ecNumber>
    </recommendedName>
</protein>
<dbReference type="Gene3D" id="3.30.310.50">
    <property type="entry name" value="Alpha-D-phosphohexomutase, C-terminal domain"/>
    <property type="match status" value="1"/>
</dbReference>
<dbReference type="InterPro" id="IPR005841">
    <property type="entry name" value="Alpha-D-phosphohexomutase_SF"/>
</dbReference>
<evidence type="ECO:0000313" key="16">
    <source>
        <dbReference type="Proteomes" id="UP000253307"/>
    </source>
</evidence>
<evidence type="ECO:0000259" key="14">
    <source>
        <dbReference type="Pfam" id="PF02880"/>
    </source>
</evidence>
<dbReference type="GO" id="GO:0000287">
    <property type="term" value="F:magnesium ion binding"/>
    <property type="evidence" value="ECO:0007669"/>
    <property type="project" value="InterPro"/>
</dbReference>
<evidence type="ECO:0000256" key="2">
    <source>
        <dbReference type="ARBA" id="ARBA00001946"/>
    </source>
</evidence>
<dbReference type="SUPFAM" id="SSF53738">
    <property type="entry name" value="Phosphoglucomutase, first 3 domains"/>
    <property type="match status" value="3"/>
</dbReference>
<evidence type="ECO:0000256" key="1">
    <source>
        <dbReference type="ARBA" id="ARBA00000586"/>
    </source>
</evidence>
<dbReference type="EC" id="5.4.2.8" evidence="5"/>
<evidence type="ECO:0000256" key="7">
    <source>
        <dbReference type="ARBA" id="ARBA00022723"/>
    </source>
</evidence>
<evidence type="ECO:0000256" key="6">
    <source>
        <dbReference type="ARBA" id="ARBA00022553"/>
    </source>
</evidence>
<dbReference type="AlphaFoldDB" id="A0A368BXA8"/>
<dbReference type="Proteomes" id="UP000253307">
    <property type="component" value="Unassembled WGS sequence"/>
</dbReference>
<dbReference type="PROSITE" id="PS00710">
    <property type="entry name" value="PGM_PMM"/>
    <property type="match status" value="1"/>
</dbReference>
<comment type="cofactor">
    <cofactor evidence="2">
        <name>Mg(2+)</name>
        <dbReference type="ChEBI" id="CHEBI:18420"/>
    </cofactor>
</comment>
<evidence type="ECO:0000313" key="15">
    <source>
        <dbReference type="EMBL" id="RCL41871.1"/>
    </source>
</evidence>
<comment type="caution">
    <text evidence="15">The sequence shown here is derived from an EMBL/GenBank/DDBJ whole genome shotgun (WGS) entry which is preliminary data.</text>
</comment>
<dbReference type="EMBL" id="QOPE01000010">
    <property type="protein sequence ID" value="RCL41871.1"/>
    <property type="molecule type" value="Genomic_DNA"/>
</dbReference>
<dbReference type="SUPFAM" id="SSF55957">
    <property type="entry name" value="Phosphoglucomutase, C-terminal domain"/>
    <property type="match status" value="1"/>
</dbReference>
<dbReference type="InterPro" id="IPR005845">
    <property type="entry name" value="A-D-PHexomutase_a/b/a-II"/>
</dbReference>
<dbReference type="GO" id="GO:0004615">
    <property type="term" value="F:phosphomannomutase activity"/>
    <property type="evidence" value="ECO:0007669"/>
    <property type="project" value="UniProtKB-EC"/>
</dbReference>
<keyword evidence="8 10" id="KW-0460">Magnesium</keyword>
<dbReference type="Pfam" id="PF02878">
    <property type="entry name" value="PGM_PMM_I"/>
    <property type="match status" value="1"/>
</dbReference>
<accession>A0A368BXA8</accession>
<gene>
    <name evidence="15" type="ORF">DBW96_01900</name>
</gene>
<comment type="similarity">
    <text evidence="4 10">Belongs to the phosphohexose mutase family.</text>
</comment>
<dbReference type="Pfam" id="PF02879">
    <property type="entry name" value="PGM_PMM_II"/>
    <property type="match status" value="1"/>
</dbReference>
<evidence type="ECO:0000256" key="4">
    <source>
        <dbReference type="ARBA" id="ARBA00010231"/>
    </source>
</evidence>
<dbReference type="InterPro" id="IPR036900">
    <property type="entry name" value="A-D-PHexomutase_C_sf"/>
</dbReference>
<comment type="pathway">
    <text evidence="3">Nucleotide-sugar biosynthesis; GDP-alpha-D-mannose biosynthesis; alpha-D-mannose 1-phosphate from D-fructose 6-phosphate: step 2/2.</text>
</comment>
<name>A0A368BXA8_9GAMM</name>
<dbReference type="Pfam" id="PF00408">
    <property type="entry name" value="PGM_PMM_IV"/>
    <property type="match status" value="1"/>
</dbReference>
<evidence type="ECO:0000256" key="9">
    <source>
        <dbReference type="ARBA" id="ARBA00023235"/>
    </source>
</evidence>
<dbReference type="InterPro" id="IPR016066">
    <property type="entry name" value="A-D-PHexomutase_CS"/>
</dbReference>
<proteinExistence type="inferred from homology"/>
<evidence type="ECO:0000259" key="11">
    <source>
        <dbReference type="Pfam" id="PF00408"/>
    </source>
</evidence>
<evidence type="ECO:0000259" key="12">
    <source>
        <dbReference type="Pfam" id="PF02878"/>
    </source>
</evidence>
<feature type="domain" description="Alpha-D-phosphohexomutase C-terminal" evidence="11">
    <location>
        <begin position="366"/>
        <end position="440"/>
    </location>
</feature>
<organism evidence="15 16">
    <name type="scientific">SAR86 cluster bacterium</name>
    <dbReference type="NCBI Taxonomy" id="2030880"/>
    <lineage>
        <taxon>Bacteria</taxon>
        <taxon>Pseudomonadati</taxon>
        <taxon>Pseudomonadota</taxon>
        <taxon>Gammaproteobacteria</taxon>
        <taxon>SAR86 cluster</taxon>
    </lineage>
</organism>
<dbReference type="Gene3D" id="3.40.120.10">
    <property type="entry name" value="Alpha-D-Glucose-1,6-Bisphosphate, subunit A, domain 3"/>
    <property type="match status" value="3"/>
</dbReference>
<dbReference type="GO" id="GO:0005975">
    <property type="term" value="P:carbohydrate metabolic process"/>
    <property type="evidence" value="ECO:0007669"/>
    <property type="project" value="InterPro"/>
</dbReference>
<feature type="domain" description="Alpha-D-phosphohexomutase alpha/beta/alpha" evidence="14">
    <location>
        <begin position="251"/>
        <end position="359"/>
    </location>
</feature>
<dbReference type="InterPro" id="IPR016055">
    <property type="entry name" value="A-D-PHexomutase_a/b/a-I/II/III"/>
</dbReference>